<name>A0A645D1D5_9ZZZZ</name>
<comment type="caution">
    <text evidence="1">The sequence shown here is derived from an EMBL/GenBank/DDBJ whole genome shotgun (WGS) entry which is preliminary data.</text>
</comment>
<reference evidence="1" key="1">
    <citation type="submission" date="2019-08" db="EMBL/GenBank/DDBJ databases">
        <authorList>
            <person name="Kucharzyk K."/>
            <person name="Murdoch R.W."/>
            <person name="Higgins S."/>
            <person name="Loffler F."/>
        </authorList>
    </citation>
    <scope>NUCLEOTIDE SEQUENCE</scope>
</reference>
<dbReference type="AlphaFoldDB" id="A0A645D1D5"/>
<gene>
    <name evidence="1" type="ORF">SDC9_130042</name>
</gene>
<organism evidence="1">
    <name type="scientific">bioreactor metagenome</name>
    <dbReference type="NCBI Taxonomy" id="1076179"/>
    <lineage>
        <taxon>unclassified sequences</taxon>
        <taxon>metagenomes</taxon>
        <taxon>ecological metagenomes</taxon>
    </lineage>
</organism>
<evidence type="ECO:0000313" key="1">
    <source>
        <dbReference type="EMBL" id="MPM82979.1"/>
    </source>
</evidence>
<accession>A0A645D1D5</accession>
<protein>
    <submittedName>
        <fullName evidence="1">Uncharacterized protein</fullName>
    </submittedName>
</protein>
<sequence>MTKASFCQAIRPINIMINITPNKIAAVEKFSSNIRAQTMAEITINILKNFFSFCFESFIRAMKSAAIMINDNFPNSEG</sequence>
<dbReference type="EMBL" id="VSSQ01031900">
    <property type="protein sequence ID" value="MPM82979.1"/>
    <property type="molecule type" value="Genomic_DNA"/>
</dbReference>
<proteinExistence type="predicted"/>